<dbReference type="SUPFAM" id="SSF56112">
    <property type="entry name" value="Protein kinase-like (PK-like)"/>
    <property type="match status" value="1"/>
</dbReference>
<dbReference type="Proteomes" id="UP001218218">
    <property type="component" value="Unassembled WGS sequence"/>
</dbReference>
<name>A0AAD7F6Z2_9AGAR</name>
<dbReference type="Gene3D" id="1.10.510.10">
    <property type="entry name" value="Transferase(Phosphotransferase) domain 1"/>
    <property type="match status" value="1"/>
</dbReference>
<reference evidence="3" key="1">
    <citation type="submission" date="2023-03" db="EMBL/GenBank/DDBJ databases">
        <title>Massive genome expansion in bonnet fungi (Mycena s.s.) driven by repeated elements and novel gene families across ecological guilds.</title>
        <authorList>
            <consortium name="Lawrence Berkeley National Laboratory"/>
            <person name="Harder C.B."/>
            <person name="Miyauchi S."/>
            <person name="Viragh M."/>
            <person name="Kuo A."/>
            <person name="Thoen E."/>
            <person name="Andreopoulos B."/>
            <person name="Lu D."/>
            <person name="Skrede I."/>
            <person name="Drula E."/>
            <person name="Henrissat B."/>
            <person name="Morin E."/>
            <person name="Kohler A."/>
            <person name="Barry K."/>
            <person name="LaButti K."/>
            <person name="Morin E."/>
            <person name="Salamov A."/>
            <person name="Lipzen A."/>
            <person name="Mereny Z."/>
            <person name="Hegedus B."/>
            <person name="Baldrian P."/>
            <person name="Stursova M."/>
            <person name="Weitz H."/>
            <person name="Taylor A."/>
            <person name="Grigoriev I.V."/>
            <person name="Nagy L.G."/>
            <person name="Martin F."/>
            <person name="Kauserud H."/>
        </authorList>
    </citation>
    <scope>NUCLEOTIDE SEQUENCE</scope>
    <source>
        <strain evidence="3">CBHHK002</strain>
    </source>
</reference>
<organism evidence="3 4">
    <name type="scientific">Mycena albidolilacea</name>
    <dbReference type="NCBI Taxonomy" id="1033008"/>
    <lineage>
        <taxon>Eukaryota</taxon>
        <taxon>Fungi</taxon>
        <taxon>Dikarya</taxon>
        <taxon>Basidiomycota</taxon>
        <taxon>Agaricomycotina</taxon>
        <taxon>Agaricomycetes</taxon>
        <taxon>Agaricomycetidae</taxon>
        <taxon>Agaricales</taxon>
        <taxon>Marasmiineae</taxon>
        <taxon>Mycenaceae</taxon>
        <taxon>Mycena</taxon>
    </lineage>
</organism>
<dbReference type="PANTHER" id="PTHR38248">
    <property type="entry name" value="FUNK1 6"/>
    <property type="match status" value="1"/>
</dbReference>
<comment type="caution">
    <text evidence="3">The sequence shown here is derived from an EMBL/GenBank/DDBJ whole genome shotgun (WGS) entry which is preliminary data.</text>
</comment>
<protein>
    <recommendedName>
        <fullName evidence="2">Fungal-type protein kinase domain-containing protein</fullName>
    </recommendedName>
</protein>
<gene>
    <name evidence="3" type="ORF">DFH08DRAFT_19276</name>
</gene>
<evidence type="ECO:0000313" key="3">
    <source>
        <dbReference type="EMBL" id="KAJ7368230.1"/>
    </source>
</evidence>
<accession>A0AAD7F6Z2</accession>
<dbReference type="InterPro" id="IPR040976">
    <property type="entry name" value="Pkinase_fungal"/>
</dbReference>
<evidence type="ECO:0000259" key="2">
    <source>
        <dbReference type="Pfam" id="PF17667"/>
    </source>
</evidence>
<feature type="domain" description="Fungal-type protein kinase" evidence="2">
    <location>
        <begin position="151"/>
        <end position="520"/>
    </location>
</feature>
<evidence type="ECO:0000256" key="1">
    <source>
        <dbReference type="SAM" id="MobiDB-lite"/>
    </source>
</evidence>
<dbReference type="InterPro" id="IPR011009">
    <property type="entry name" value="Kinase-like_dom_sf"/>
</dbReference>
<dbReference type="PANTHER" id="PTHR38248:SF2">
    <property type="entry name" value="FUNK1 11"/>
    <property type="match status" value="1"/>
</dbReference>
<dbReference type="AlphaFoldDB" id="A0AAD7F6Z2"/>
<dbReference type="Pfam" id="PF17667">
    <property type="entry name" value="Pkinase_fungal"/>
    <property type="match status" value="1"/>
</dbReference>
<proteinExistence type="predicted"/>
<evidence type="ECO:0000313" key="4">
    <source>
        <dbReference type="Proteomes" id="UP001218218"/>
    </source>
</evidence>
<dbReference type="EMBL" id="JARIHO010000001">
    <property type="protein sequence ID" value="KAJ7368230.1"/>
    <property type="molecule type" value="Genomic_DNA"/>
</dbReference>
<keyword evidence="4" id="KW-1185">Reference proteome</keyword>
<sequence>MNRWKLRVVEGYSKVVPVEDFLAVYMETETRLENKVTQIVDACKAQLAKTAKAIKKQKIELKMYPTFVKYVQEIAKNLPKSSRPTFFNTSGTTFHRLHPSDHDTRPDVTASLPGKTPSKIEEWHEVGSVIEFKVDDDPIDTAGSIKPGQLNNLVQLLKNASCILMASASCYVFVVSIFRNNARLFRVDRSGYIVSERFDWSEDVRIFPEFYLRLYTGTKGGILGHDSTTSTPTQTEKQEMFAQLRHLPQYGSMSFEDATDRSRWVKVKLRGDGRAFTVGPPIFQSKGFFGRGTRVERVLIENESPPRMYAMKDAWRQACRLPESYYYEVIQNYADQHCEGKTKGLATCVGSVDLSKSDPKHQKTITAALREGGNALLDRCHDRSLFTPVGFALDQYSSTKQLVQALRNAIIGHELALRAGVMHRDPSAGNVLNDEEDSASPDTGFLLDFDYSDFTDEGLKRFKTLHPGFTLEVVEKGSKDITGTYPFMSLVALRHMKNNTPHTHECHHDLESFYYLLVWILLRHADHDAGAIACSRLFDGEIEQVFNQKWSWLSEHVMSGDAPRLVILNNTPVTTLVQTLTRTFYTQNTFGGTVATHASVLSAFDTALASLDWPDGDAARKFIPPLASLPPLINAGADASYTSSRVYWKDAAKGAVAPQPSTSTRAPEGTAGASGSVKRKRDDKGAVAPQPSTSRRAPEGTAGASGSVKPKRDDNTEKSTQVKRRRR</sequence>
<feature type="region of interest" description="Disordered" evidence="1">
    <location>
        <begin position="654"/>
        <end position="727"/>
    </location>
</feature>